<protein>
    <recommendedName>
        <fullName evidence="3">CUB domain-containing protein</fullName>
    </recommendedName>
</protein>
<keyword evidence="1" id="KW-1015">Disulfide bond</keyword>
<dbReference type="PANTHER" id="PTHR33236">
    <property type="entry name" value="INTRAFLAGELLAR TRANSPORT PROTEIN 122 FAMILY PROTEIN-RELATED"/>
    <property type="match status" value="1"/>
</dbReference>
<dbReference type="PROSITE" id="PS01180">
    <property type="entry name" value="CUB"/>
    <property type="match status" value="1"/>
</dbReference>
<dbReference type="InterPro" id="IPR035914">
    <property type="entry name" value="Sperma_CUB_dom_sf"/>
</dbReference>
<comment type="caution">
    <text evidence="4">The sequence shown here is derived from an EMBL/GenBank/DDBJ whole genome shotgun (WGS) entry which is preliminary data.</text>
</comment>
<organism evidence="4 5">
    <name type="scientific">Cherax quadricarinatus</name>
    <name type="common">Australian red claw crayfish</name>
    <dbReference type="NCBI Taxonomy" id="27406"/>
    <lineage>
        <taxon>Eukaryota</taxon>
        <taxon>Metazoa</taxon>
        <taxon>Ecdysozoa</taxon>
        <taxon>Arthropoda</taxon>
        <taxon>Crustacea</taxon>
        <taxon>Multicrustacea</taxon>
        <taxon>Malacostraca</taxon>
        <taxon>Eumalacostraca</taxon>
        <taxon>Eucarida</taxon>
        <taxon>Decapoda</taxon>
        <taxon>Pleocyemata</taxon>
        <taxon>Astacidea</taxon>
        <taxon>Parastacoidea</taxon>
        <taxon>Parastacidae</taxon>
        <taxon>Cherax</taxon>
    </lineage>
</organism>
<evidence type="ECO:0000256" key="2">
    <source>
        <dbReference type="PROSITE-ProRule" id="PRU00059"/>
    </source>
</evidence>
<reference evidence="4 5" key="1">
    <citation type="journal article" date="2024" name="BMC Genomics">
        <title>Genome assembly of redclaw crayfish (Cherax quadricarinatus) provides insights into its immune adaptation and hypoxia tolerance.</title>
        <authorList>
            <person name="Liu Z."/>
            <person name="Zheng J."/>
            <person name="Li H."/>
            <person name="Fang K."/>
            <person name="Wang S."/>
            <person name="He J."/>
            <person name="Zhou D."/>
            <person name="Weng S."/>
            <person name="Chi M."/>
            <person name="Gu Z."/>
            <person name="He J."/>
            <person name="Li F."/>
            <person name="Wang M."/>
        </authorList>
    </citation>
    <scope>NUCLEOTIDE SEQUENCE [LARGE SCALE GENOMIC DNA]</scope>
    <source>
        <strain evidence="4">ZL_2023a</strain>
    </source>
</reference>
<proteinExistence type="predicted"/>
<gene>
    <name evidence="4" type="ORF">OTU49_011905</name>
</gene>
<evidence type="ECO:0000259" key="3">
    <source>
        <dbReference type="PROSITE" id="PS01180"/>
    </source>
</evidence>
<accession>A0AAW0W1C6</accession>
<dbReference type="AlphaFoldDB" id="A0AAW0W1C6"/>
<comment type="caution">
    <text evidence="2">Lacks conserved residue(s) required for the propagation of feature annotation.</text>
</comment>
<evidence type="ECO:0000313" key="5">
    <source>
        <dbReference type="Proteomes" id="UP001445076"/>
    </source>
</evidence>
<keyword evidence="5" id="KW-1185">Reference proteome</keyword>
<name>A0AAW0W1C6_CHEQU</name>
<dbReference type="SUPFAM" id="SSF49854">
    <property type="entry name" value="Spermadhesin, CUB domain"/>
    <property type="match status" value="1"/>
</dbReference>
<dbReference type="Proteomes" id="UP001445076">
    <property type="component" value="Unassembled WGS sequence"/>
</dbReference>
<evidence type="ECO:0000313" key="4">
    <source>
        <dbReference type="EMBL" id="KAK8723204.1"/>
    </source>
</evidence>
<feature type="domain" description="CUB" evidence="3">
    <location>
        <begin position="94"/>
        <end position="213"/>
    </location>
</feature>
<dbReference type="InterPro" id="IPR000859">
    <property type="entry name" value="CUB_dom"/>
</dbReference>
<sequence length="213" mass="22866">AAVWVAVAAALASSSTNNEAPERIEENQELQSQEERDKKTLILAQINPTQCTTNDAIHTLGTCMPLVECRSTGGVAKGYCVSGLAVCCLATRTCNTATRQNNTYFVNPSSPELTCPLTINLMSNNICQLRLDFIEFILSQPSSDSVCDTELLIVSGGSSNLPAICGTMTGQHIYYTVDQSVGPVKLTIDRKDLTSSGNVWNIKVTQIPCDSSP</sequence>
<feature type="non-terminal residue" evidence="4">
    <location>
        <position position="1"/>
    </location>
</feature>
<evidence type="ECO:0000256" key="1">
    <source>
        <dbReference type="ARBA" id="ARBA00023157"/>
    </source>
</evidence>
<dbReference type="EMBL" id="JARKIK010000091">
    <property type="protein sequence ID" value="KAK8723204.1"/>
    <property type="molecule type" value="Genomic_DNA"/>
</dbReference>
<dbReference type="PANTHER" id="PTHR33236:SF5">
    <property type="entry name" value="CUB DOMAIN-CONTAINING PROTEIN"/>
    <property type="match status" value="1"/>
</dbReference>